<dbReference type="Gene3D" id="3.50.80.10">
    <property type="entry name" value="D-tyrosyl-tRNA(Tyr) deacylase"/>
    <property type="match status" value="1"/>
</dbReference>
<comment type="function">
    <text evidence="4">An aminoacyl-tRNA editing enzyme that deacylates mischarged D-aminoacyl-tRNAs. Also deacylates mischarged glycyl-tRNA(Ala), protecting cells against glycine mischarging by AlaRS. Acts via tRNA-based rather than protein-based catalysis; rejects L-amino acids rather than detecting D-amino acids in the active site. By recycling D-aminoacyl-tRNA to D-amino acids and free tRNA molecules, this enzyme counteracts the toxicity associated with the formation of D-aminoacyl-tRNA entities in vivo and helps enforce protein L-homochirality.</text>
</comment>
<comment type="domain">
    <text evidence="4">A Gly-cisPro motif from one monomer fits into the active site of the other monomer to allow specific chiral rejection of L-amino acids.</text>
</comment>
<comment type="subcellular location">
    <subcellularLocation>
        <location evidence="4">Cytoplasm</location>
    </subcellularLocation>
</comment>
<keyword evidence="2 4" id="KW-0820">tRNA-binding</keyword>
<dbReference type="NCBIfam" id="TIGR00256">
    <property type="entry name" value="D-aminoacyl-tRNA deacylase"/>
    <property type="match status" value="1"/>
</dbReference>
<proteinExistence type="inferred from homology"/>
<dbReference type="GO" id="GO:0043908">
    <property type="term" value="F:Ser(Gly)-tRNA(Ala) hydrolase activity"/>
    <property type="evidence" value="ECO:0007669"/>
    <property type="project" value="UniProtKB-UniRule"/>
</dbReference>
<dbReference type="GO" id="GO:0000049">
    <property type="term" value="F:tRNA binding"/>
    <property type="evidence" value="ECO:0007669"/>
    <property type="project" value="UniProtKB-UniRule"/>
</dbReference>
<dbReference type="EC" id="3.1.1.-" evidence="4"/>
<reference evidence="5" key="1">
    <citation type="submission" date="2020-10" db="EMBL/GenBank/DDBJ databases">
        <authorList>
            <person name="Gilroy R."/>
        </authorList>
    </citation>
    <scope>NUCLEOTIDE SEQUENCE</scope>
    <source>
        <strain evidence="5">ChiSxjej2B14-8506</strain>
    </source>
</reference>
<dbReference type="Pfam" id="PF02580">
    <property type="entry name" value="Tyr_Deacylase"/>
    <property type="match status" value="1"/>
</dbReference>
<dbReference type="GO" id="GO:0005737">
    <property type="term" value="C:cytoplasm"/>
    <property type="evidence" value="ECO:0007669"/>
    <property type="project" value="UniProtKB-SubCell"/>
</dbReference>
<dbReference type="InterPro" id="IPR003732">
    <property type="entry name" value="Daa-tRNA_deacyls_DTD"/>
</dbReference>
<dbReference type="PANTHER" id="PTHR10472:SF5">
    <property type="entry name" value="D-AMINOACYL-TRNA DEACYLASE 1"/>
    <property type="match status" value="1"/>
</dbReference>
<accession>A0A9D1LR40</accession>
<dbReference type="SUPFAM" id="SSF69500">
    <property type="entry name" value="DTD-like"/>
    <property type="match status" value="1"/>
</dbReference>
<dbReference type="EMBL" id="DVNK01000027">
    <property type="protein sequence ID" value="HIU46425.1"/>
    <property type="molecule type" value="Genomic_DNA"/>
</dbReference>
<comment type="subunit">
    <text evidence="4">Homodimer.</text>
</comment>
<gene>
    <name evidence="4" type="primary">dtd</name>
    <name evidence="5" type="ORF">IAC59_04130</name>
</gene>
<dbReference type="Proteomes" id="UP000824123">
    <property type="component" value="Unassembled WGS sequence"/>
</dbReference>
<evidence type="ECO:0000313" key="5">
    <source>
        <dbReference type="EMBL" id="HIU46425.1"/>
    </source>
</evidence>
<dbReference type="FunFam" id="3.50.80.10:FF:000001">
    <property type="entry name" value="D-aminoacyl-tRNA deacylase"/>
    <property type="match status" value="1"/>
</dbReference>
<keyword evidence="4" id="KW-0694">RNA-binding</keyword>
<evidence type="ECO:0000313" key="6">
    <source>
        <dbReference type="Proteomes" id="UP000824123"/>
    </source>
</evidence>
<evidence type="ECO:0000256" key="2">
    <source>
        <dbReference type="ARBA" id="ARBA00022555"/>
    </source>
</evidence>
<evidence type="ECO:0000256" key="1">
    <source>
        <dbReference type="ARBA" id="ARBA00009673"/>
    </source>
</evidence>
<reference evidence="5" key="2">
    <citation type="journal article" date="2021" name="PeerJ">
        <title>Extensive microbial diversity within the chicken gut microbiome revealed by metagenomics and culture.</title>
        <authorList>
            <person name="Gilroy R."/>
            <person name="Ravi A."/>
            <person name="Getino M."/>
            <person name="Pursley I."/>
            <person name="Horton D.L."/>
            <person name="Alikhan N.F."/>
            <person name="Baker D."/>
            <person name="Gharbi K."/>
            <person name="Hall N."/>
            <person name="Watson M."/>
            <person name="Adriaenssens E.M."/>
            <person name="Foster-Nyarko E."/>
            <person name="Jarju S."/>
            <person name="Secka A."/>
            <person name="Antonio M."/>
            <person name="Oren A."/>
            <person name="Chaudhuri R.R."/>
            <person name="La Ragione R."/>
            <person name="Hildebrand F."/>
            <person name="Pallen M.J."/>
        </authorList>
    </citation>
    <scope>NUCLEOTIDE SEQUENCE</scope>
    <source>
        <strain evidence="5">ChiSxjej2B14-8506</strain>
    </source>
</reference>
<dbReference type="EC" id="3.1.1.96" evidence="4"/>
<dbReference type="GO" id="GO:0019478">
    <property type="term" value="P:D-amino acid catabolic process"/>
    <property type="evidence" value="ECO:0007669"/>
    <property type="project" value="UniProtKB-UniRule"/>
</dbReference>
<feature type="short sequence motif" description="Gly-cisPro motif, important for rejection of L-amino acids" evidence="4">
    <location>
        <begin position="137"/>
        <end position="138"/>
    </location>
</feature>
<dbReference type="GO" id="GO:0051500">
    <property type="term" value="F:D-tyrosyl-tRNA(Tyr) deacylase activity"/>
    <property type="evidence" value="ECO:0007669"/>
    <property type="project" value="TreeGrafter"/>
</dbReference>
<name>A0A9D1LR40_9FIRM</name>
<dbReference type="HAMAP" id="MF_00518">
    <property type="entry name" value="Deacylase_Dtd"/>
    <property type="match status" value="1"/>
</dbReference>
<evidence type="ECO:0000256" key="4">
    <source>
        <dbReference type="HAMAP-Rule" id="MF_00518"/>
    </source>
</evidence>
<comment type="similarity">
    <text evidence="1 4">Belongs to the DTD family.</text>
</comment>
<dbReference type="PANTHER" id="PTHR10472">
    <property type="entry name" value="D-TYROSYL-TRNA TYR DEACYLASE"/>
    <property type="match status" value="1"/>
</dbReference>
<comment type="catalytic activity">
    <reaction evidence="4">
        <text>glycyl-tRNA(Ala) + H2O = tRNA(Ala) + glycine + H(+)</text>
        <dbReference type="Rhea" id="RHEA:53744"/>
        <dbReference type="Rhea" id="RHEA-COMP:9657"/>
        <dbReference type="Rhea" id="RHEA-COMP:13640"/>
        <dbReference type="ChEBI" id="CHEBI:15377"/>
        <dbReference type="ChEBI" id="CHEBI:15378"/>
        <dbReference type="ChEBI" id="CHEBI:57305"/>
        <dbReference type="ChEBI" id="CHEBI:78442"/>
        <dbReference type="ChEBI" id="CHEBI:78522"/>
    </reaction>
</comment>
<protein>
    <recommendedName>
        <fullName evidence="4">D-aminoacyl-tRNA deacylase</fullName>
        <shortName evidence="4">DTD</shortName>
        <ecNumber evidence="4">3.1.1.96</ecNumber>
    </recommendedName>
    <alternativeName>
        <fullName evidence="4">Gly-tRNA(Ala) deacylase</fullName>
        <ecNumber evidence="4">3.1.1.-</ecNumber>
    </alternativeName>
</protein>
<keyword evidence="4" id="KW-0963">Cytoplasm</keyword>
<evidence type="ECO:0000256" key="3">
    <source>
        <dbReference type="ARBA" id="ARBA00022801"/>
    </source>
</evidence>
<dbReference type="InterPro" id="IPR023509">
    <property type="entry name" value="DTD-like_sf"/>
</dbReference>
<sequence length="149" mass="16369">MRCVVQRCTRAQVSVDGEVIGRIGHGFMVLCGVEQGDGPADMEYCRAKLAGLRVFEDDQGKMNLALRDVGGELLLVSQFTLLGDARHGRRPSFSDAAAPADADRLYRELADALRSDGFTVQTGRFQAHMQVELVNDGPVTILLDSKRRF</sequence>
<keyword evidence="3 4" id="KW-0378">Hydrolase</keyword>
<dbReference type="GO" id="GO:0106026">
    <property type="term" value="F:Gly-tRNA(Ala) deacylase activity"/>
    <property type="evidence" value="ECO:0007669"/>
    <property type="project" value="UniProtKB-UniRule"/>
</dbReference>
<comment type="catalytic activity">
    <reaction evidence="4">
        <text>a D-aminoacyl-tRNA + H2O = a tRNA + a D-alpha-amino acid + H(+)</text>
        <dbReference type="Rhea" id="RHEA:13953"/>
        <dbReference type="Rhea" id="RHEA-COMP:10123"/>
        <dbReference type="Rhea" id="RHEA-COMP:10124"/>
        <dbReference type="ChEBI" id="CHEBI:15377"/>
        <dbReference type="ChEBI" id="CHEBI:15378"/>
        <dbReference type="ChEBI" id="CHEBI:59871"/>
        <dbReference type="ChEBI" id="CHEBI:78442"/>
        <dbReference type="ChEBI" id="CHEBI:79333"/>
        <dbReference type="EC" id="3.1.1.96"/>
    </reaction>
</comment>
<comment type="caution">
    <text evidence="5">The sequence shown here is derived from an EMBL/GenBank/DDBJ whole genome shotgun (WGS) entry which is preliminary data.</text>
</comment>
<organism evidence="5 6">
    <name type="scientific">Candidatus Fimadaptatus faecigallinarum</name>
    <dbReference type="NCBI Taxonomy" id="2840814"/>
    <lineage>
        <taxon>Bacteria</taxon>
        <taxon>Bacillati</taxon>
        <taxon>Bacillota</taxon>
        <taxon>Clostridia</taxon>
        <taxon>Eubacteriales</taxon>
        <taxon>Candidatus Fimadaptatus</taxon>
    </lineage>
</organism>
<dbReference type="AlphaFoldDB" id="A0A9D1LR40"/>